<dbReference type="Proteomes" id="UP000583556">
    <property type="component" value="Unassembled WGS sequence"/>
</dbReference>
<name>A0A7Y0BU78_9SPHN</name>
<dbReference type="InterPro" id="IPR010870">
    <property type="entry name" value="Porin_O/P"/>
</dbReference>
<dbReference type="AlphaFoldDB" id="A0A7Y0BU78"/>
<keyword evidence="1" id="KW-0732">Signal</keyword>
<evidence type="ECO:0008006" key="4">
    <source>
        <dbReference type="Google" id="ProtNLM"/>
    </source>
</evidence>
<dbReference type="EMBL" id="JABBGM010000015">
    <property type="protein sequence ID" value="NML95971.1"/>
    <property type="molecule type" value="Genomic_DNA"/>
</dbReference>
<dbReference type="Gene3D" id="2.40.160.10">
    <property type="entry name" value="Porin"/>
    <property type="match status" value="1"/>
</dbReference>
<evidence type="ECO:0000256" key="1">
    <source>
        <dbReference type="SAM" id="SignalP"/>
    </source>
</evidence>
<sequence length="463" mass="48931">MKKIAALLAATCLATGTPAIAADASLEAQVAQLKAQVAAQNDLLVAQAARLAQIEARLQAAQPLAAPVAVAAAPADAGVVPADAPTQALAANTGRVGSGSGFGAGSDTPIGGYGEITYNGYVKDSSRNQADLKRLVLFVGHRFSDKLSFTSEIEVEHAVASAGDEGEVAIEQAYLDYAFNPALNLKAGLFLMPFGFLNRNHEPPVFYGVERNEVETRIIPSTWREGGVGVYGSTSFGLNYDVGITTGFDIAKLDDAGAPLAGSHQELQLAKASSLSFYGSLEYQGVPGLLVGGAVFSGNATHNNADFKADNALPDFSGITSRITLWDVHGRWQHKGFDFQALYARGTVSRAAALDGVLAAYNTANGTDLTLAPSAFYGWYAQGAYSIALSGEATLDPFVRYEKFDTQAVLPLGLLSDPANRDRVLTTGLSFHPLRSVVVKVDYQKFFQNSDNDRVNLGLGYMF</sequence>
<evidence type="ECO:0000313" key="2">
    <source>
        <dbReference type="EMBL" id="NML95971.1"/>
    </source>
</evidence>
<dbReference type="Pfam" id="PF07396">
    <property type="entry name" value="Porin_O_P"/>
    <property type="match status" value="1"/>
</dbReference>
<dbReference type="SUPFAM" id="SSF56935">
    <property type="entry name" value="Porins"/>
    <property type="match status" value="1"/>
</dbReference>
<organism evidence="2 3">
    <name type="scientific">Novosphingobium olei</name>
    <dbReference type="NCBI Taxonomy" id="2728851"/>
    <lineage>
        <taxon>Bacteria</taxon>
        <taxon>Pseudomonadati</taxon>
        <taxon>Pseudomonadota</taxon>
        <taxon>Alphaproteobacteria</taxon>
        <taxon>Sphingomonadales</taxon>
        <taxon>Sphingomonadaceae</taxon>
        <taxon>Novosphingobium</taxon>
    </lineage>
</organism>
<accession>A0A7Y0BU78</accession>
<gene>
    <name evidence="2" type="ORF">HHL27_20070</name>
</gene>
<dbReference type="InterPro" id="IPR023614">
    <property type="entry name" value="Porin_dom_sf"/>
</dbReference>
<comment type="caution">
    <text evidence="2">The sequence shown here is derived from an EMBL/GenBank/DDBJ whole genome shotgun (WGS) entry which is preliminary data.</text>
</comment>
<dbReference type="RefSeq" id="WP_169495178.1">
    <property type="nucleotide sequence ID" value="NZ_JABBGM010000015.1"/>
</dbReference>
<evidence type="ECO:0000313" key="3">
    <source>
        <dbReference type="Proteomes" id="UP000583556"/>
    </source>
</evidence>
<protein>
    <recommendedName>
        <fullName evidence="4">Porin</fullName>
    </recommendedName>
</protein>
<feature type="signal peptide" evidence="1">
    <location>
        <begin position="1"/>
        <end position="21"/>
    </location>
</feature>
<reference evidence="2 3" key="1">
    <citation type="submission" date="2020-04" db="EMBL/GenBank/DDBJ databases">
        <title>Novosphingobium sp. TW-4 isolated from soil.</title>
        <authorList>
            <person name="Dahal R.H."/>
            <person name="Chaudhary D.K."/>
        </authorList>
    </citation>
    <scope>NUCLEOTIDE SEQUENCE [LARGE SCALE GENOMIC DNA]</scope>
    <source>
        <strain evidence="2 3">TW-4</strain>
    </source>
</reference>
<keyword evidence="3" id="KW-1185">Reference proteome</keyword>
<feature type="chain" id="PRO_5031564512" description="Porin" evidence="1">
    <location>
        <begin position="22"/>
        <end position="463"/>
    </location>
</feature>
<proteinExistence type="predicted"/>